<dbReference type="Proteomes" id="UP001497482">
    <property type="component" value="Chromosome 8"/>
</dbReference>
<feature type="compositionally biased region" description="Basic and acidic residues" evidence="1">
    <location>
        <begin position="90"/>
        <end position="102"/>
    </location>
</feature>
<dbReference type="InterPro" id="IPR057884">
    <property type="entry name" value="FN3_RIM-BP1/2/3"/>
</dbReference>
<evidence type="ECO:0000313" key="3">
    <source>
        <dbReference type="EMBL" id="CAL1613187.1"/>
    </source>
</evidence>
<dbReference type="EMBL" id="OZ035830">
    <property type="protein sequence ID" value="CAL1613187.1"/>
    <property type="molecule type" value="Genomic_DNA"/>
</dbReference>
<dbReference type="Gene3D" id="2.60.40.10">
    <property type="entry name" value="Immunoglobulins"/>
    <property type="match status" value="1"/>
</dbReference>
<sequence length="219" mass="23458">MPNIGAVKPATQTSRPTVDSHGKELKSSKQNNTTIANISTTADHDASNSPESSPEGPSRSTSFNAISQTEGPVSPPPTSTFAKKSPSCAEKARTPTRIKQEAPAEVRSMEVIKTVGVSGLMIGWERPPLDELGCSNGTFVYGYRVLVDGVFHKSVMSSACTKCILENVNLSVPIQISQNLTPFSAIYSCSSLWDFITSIKNKCDTVTPQGLAFFKGIRT</sequence>
<feature type="compositionally biased region" description="Basic and acidic residues" evidence="1">
    <location>
        <begin position="18"/>
        <end position="27"/>
    </location>
</feature>
<feature type="domain" description="RIMS-binding protein 1/2/3 Fn3" evidence="2">
    <location>
        <begin position="110"/>
        <end position="172"/>
    </location>
</feature>
<protein>
    <recommendedName>
        <fullName evidence="2">RIMS-binding protein 1/2/3 Fn3 domain-containing protein</fullName>
    </recommendedName>
</protein>
<feature type="compositionally biased region" description="Low complexity" evidence="1">
    <location>
        <begin position="31"/>
        <end position="62"/>
    </location>
</feature>
<name>A0AAV2MII4_KNICA</name>
<gene>
    <name evidence="3" type="ORF">KC01_LOCUS39443</name>
</gene>
<feature type="region of interest" description="Disordered" evidence="1">
    <location>
        <begin position="1"/>
        <end position="102"/>
    </location>
</feature>
<dbReference type="InterPro" id="IPR013783">
    <property type="entry name" value="Ig-like_fold"/>
</dbReference>
<accession>A0AAV2MII4</accession>
<evidence type="ECO:0000256" key="1">
    <source>
        <dbReference type="SAM" id="MobiDB-lite"/>
    </source>
</evidence>
<keyword evidence="4" id="KW-1185">Reference proteome</keyword>
<reference evidence="3 4" key="1">
    <citation type="submission" date="2024-04" db="EMBL/GenBank/DDBJ databases">
        <authorList>
            <person name="Waldvogel A.-M."/>
            <person name="Schoenle A."/>
        </authorList>
    </citation>
    <scope>NUCLEOTIDE SEQUENCE [LARGE SCALE GENOMIC DNA]</scope>
</reference>
<evidence type="ECO:0000313" key="4">
    <source>
        <dbReference type="Proteomes" id="UP001497482"/>
    </source>
</evidence>
<proteinExistence type="predicted"/>
<dbReference type="AlphaFoldDB" id="A0AAV2MII4"/>
<evidence type="ECO:0000259" key="2">
    <source>
        <dbReference type="Pfam" id="PF25523"/>
    </source>
</evidence>
<organism evidence="3 4">
    <name type="scientific">Knipowitschia caucasica</name>
    <name type="common">Caucasian dwarf goby</name>
    <name type="synonym">Pomatoschistus caucasicus</name>
    <dbReference type="NCBI Taxonomy" id="637954"/>
    <lineage>
        <taxon>Eukaryota</taxon>
        <taxon>Metazoa</taxon>
        <taxon>Chordata</taxon>
        <taxon>Craniata</taxon>
        <taxon>Vertebrata</taxon>
        <taxon>Euteleostomi</taxon>
        <taxon>Actinopterygii</taxon>
        <taxon>Neopterygii</taxon>
        <taxon>Teleostei</taxon>
        <taxon>Neoteleostei</taxon>
        <taxon>Acanthomorphata</taxon>
        <taxon>Gobiaria</taxon>
        <taxon>Gobiiformes</taxon>
        <taxon>Gobioidei</taxon>
        <taxon>Gobiidae</taxon>
        <taxon>Gobiinae</taxon>
        <taxon>Knipowitschia</taxon>
    </lineage>
</organism>
<dbReference type="Pfam" id="PF25523">
    <property type="entry name" value="Ig_RIMBP2"/>
    <property type="match status" value="1"/>
</dbReference>